<evidence type="ECO:0000313" key="7">
    <source>
        <dbReference type="EMBL" id="BBH27327.1"/>
    </source>
</evidence>
<feature type="transmembrane region" description="Helical" evidence="6">
    <location>
        <begin position="115"/>
        <end position="136"/>
    </location>
</feature>
<feature type="transmembrane region" description="Helical" evidence="6">
    <location>
        <begin position="12"/>
        <end position="32"/>
    </location>
</feature>
<dbReference type="PANTHER" id="PTHR30250:SF11">
    <property type="entry name" value="O-ANTIGEN TRANSPORTER-RELATED"/>
    <property type="match status" value="1"/>
</dbReference>
<feature type="transmembrane region" description="Helical" evidence="6">
    <location>
        <begin position="387"/>
        <end position="406"/>
    </location>
</feature>
<feature type="transmembrane region" description="Helical" evidence="6">
    <location>
        <begin position="214"/>
        <end position="238"/>
    </location>
</feature>
<evidence type="ECO:0000256" key="4">
    <source>
        <dbReference type="ARBA" id="ARBA00022989"/>
    </source>
</evidence>
<evidence type="ECO:0000256" key="1">
    <source>
        <dbReference type="ARBA" id="ARBA00004651"/>
    </source>
</evidence>
<feature type="transmembrane region" description="Helical" evidence="6">
    <location>
        <begin position="44"/>
        <end position="66"/>
    </location>
</feature>
<dbReference type="Proteomes" id="UP000268059">
    <property type="component" value="Chromosome"/>
</dbReference>
<dbReference type="Pfam" id="PF01943">
    <property type="entry name" value="Polysacc_synt"/>
    <property type="match status" value="1"/>
</dbReference>
<feature type="transmembrane region" description="Helical" evidence="6">
    <location>
        <begin position="253"/>
        <end position="274"/>
    </location>
</feature>
<gene>
    <name evidence="7" type="primary">tacF</name>
    <name evidence="7" type="ORF">SG0102_22610</name>
</gene>
<dbReference type="RefSeq" id="WP_125120066.1">
    <property type="nucleotide sequence ID" value="NZ_AP019309.1"/>
</dbReference>
<feature type="transmembrane region" description="Helical" evidence="6">
    <location>
        <begin position="359"/>
        <end position="381"/>
    </location>
</feature>
<organism evidence="7 8">
    <name type="scientific">Intestinibaculum porci</name>
    <dbReference type="NCBI Taxonomy" id="2487118"/>
    <lineage>
        <taxon>Bacteria</taxon>
        <taxon>Bacillati</taxon>
        <taxon>Bacillota</taxon>
        <taxon>Erysipelotrichia</taxon>
        <taxon>Erysipelotrichales</taxon>
        <taxon>Erysipelotrichaceae</taxon>
        <taxon>Intestinibaculum</taxon>
    </lineage>
</organism>
<proteinExistence type="predicted"/>
<dbReference type="KEGG" id="ebm:SG0102_22610"/>
<keyword evidence="2" id="KW-1003">Cell membrane</keyword>
<reference evidence="7 8" key="1">
    <citation type="submission" date="2018-11" db="EMBL/GenBank/DDBJ databases">
        <title>Novel Erysipelotrichaceae bacterium isolated from small intestine of a swine.</title>
        <authorList>
            <person name="Kim J.S."/>
            <person name="Choe H."/>
            <person name="Lee Y.R."/>
            <person name="Kim K.M."/>
            <person name="Park D.S."/>
        </authorList>
    </citation>
    <scope>NUCLEOTIDE SEQUENCE [LARGE SCALE GENOMIC DNA]</scope>
    <source>
        <strain evidence="7 8">SG0102</strain>
    </source>
</reference>
<feature type="transmembrane region" description="Helical" evidence="6">
    <location>
        <begin position="294"/>
        <end position="317"/>
    </location>
</feature>
<dbReference type="OrthoDB" id="9815702at2"/>
<feature type="transmembrane region" description="Helical" evidence="6">
    <location>
        <begin position="418"/>
        <end position="440"/>
    </location>
</feature>
<keyword evidence="4 6" id="KW-1133">Transmembrane helix</keyword>
<dbReference type="InParanoid" id="A0A3G9J7X3"/>
<name>A0A3G9J7X3_9FIRM</name>
<feature type="transmembrane region" description="Helical" evidence="6">
    <location>
        <begin position="171"/>
        <end position="193"/>
    </location>
</feature>
<evidence type="ECO:0000256" key="5">
    <source>
        <dbReference type="ARBA" id="ARBA00023136"/>
    </source>
</evidence>
<keyword evidence="8" id="KW-1185">Reference proteome</keyword>
<comment type="subcellular location">
    <subcellularLocation>
        <location evidence="1">Cell membrane</location>
        <topology evidence="1">Multi-pass membrane protein</topology>
    </subcellularLocation>
</comment>
<dbReference type="EMBL" id="AP019309">
    <property type="protein sequence ID" value="BBH27327.1"/>
    <property type="molecule type" value="Genomic_DNA"/>
</dbReference>
<feature type="transmembrane region" description="Helical" evidence="6">
    <location>
        <begin position="446"/>
        <end position="468"/>
    </location>
</feature>
<keyword evidence="3 6" id="KW-0812">Transmembrane</keyword>
<feature type="transmembrane region" description="Helical" evidence="6">
    <location>
        <begin position="87"/>
        <end position="109"/>
    </location>
</feature>
<evidence type="ECO:0000256" key="2">
    <source>
        <dbReference type="ARBA" id="ARBA00022475"/>
    </source>
</evidence>
<dbReference type="PANTHER" id="PTHR30250">
    <property type="entry name" value="PST FAMILY PREDICTED COLANIC ACID TRANSPORTER"/>
    <property type="match status" value="1"/>
</dbReference>
<dbReference type="FunCoup" id="A0A3G9J7X3">
    <property type="interactions" value="15"/>
</dbReference>
<protein>
    <submittedName>
        <fullName evidence="7">Polysaccharide biosynthesis protein MviN</fullName>
    </submittedName>
</protein>
<dbReference type="InterPro" id="IPR002797">
    <property type="entry name" value="Polysacc_synth"/>
</dbReference>
<dbReference type="CDD" id="cd13128">
    <property type="entry name" value="MATE_Wzx_like"/>
    <property type="match status" value="1"/>
</dbReference>
<sequence>MKKVRSIKVNVILNIMKTVISIGIHLITIPYASRVLGASHYGKVSYANSIIQYLALLAMLGISNYAQREGPRFRDDHDKINAFASQLFTVNVIATVISYMVMAFLLVFSVKLRNYRMLILVQSVIIILTTIGADWINQIYEDYYYMTVRYIVVELIALACLFIFVRTPHDYIIYAFIMVMAAAGGNLFNIFYIKRYVHLHFVPIAQCKEHLKPVFKLFFVNLAMVLYISSDITILGYFKDSKTVGIYSLASKIYSTIKNVINAVIMVAIPRLSFYLGHQLQDEYKHLIQKVLDYLLTCLLPVVCGLLILAHPIMLIVGGSEYGKGAIPLSILSVALLFASLACLFSSGVLLLYKRDNVYLMATVISCLVNVGSNFIMIPLWGYNGAALTTLMAEMIMFLISVYYSFKDHLHLKDFLTHDHVFISSICGSGLILITGIIVHSAFHNILLQLLATFGIGVIVYMIVLALFKNPLLLSLIDRLKLKFLR</sequence>
<evidence type="ECO:0000256" key="6">
    <source>
        <dbReference type="SAM" id="Phobius"/>
    </source>
</evidence>
<evidence type="ECO:0000256" key="3">
    <source>
        <dbReference type="ARBA" id="ARBA00022692"/>
    </source>
</evidence>
<keyword evidence="5 6" id="KW-0472">Membrane</keyword>
<accession>A0A3G9J7X3</accession>
<dbReference type="GO" id="GO:0005886">
    <property type="term" value="C:plasma membrane"/>
    <property type="evidence" value="ECO:0007669"/>
    <property type="project" value="UniProtKB-SubCell"/>
</dbReference>
<feature type="transmembrane region" description="Helical" evidence="6">
    <location>
        <begin position="329"/>
        <end position="352"/>
    </location>
</feature>
<feature type="transmembrane region" description="Helical" evidence="6">
    <location>
        <begin position="148"/>
        <end position="165"/>
    </location>
</feature>
<evidence type="ECO:0000313" key="8">
    <source>
        <dbReference type="Proteomes" id="UP000268059"/>
    </source>
</evidence>
<dbReference type="InterPro" id="IPR050833">
    <property type="entry name" value="Poly_Biosynth_Transport"/>
</dbReference>
<dbReference type="AlphaFoldDB" id="A0A3G9J7X3"/>